<name>A0A098ELG0_9BACL</name>
<dbReference type="AlphaFoldDB" id="A0A098ELG0"/>
<protein>
    <submittedName>
        <fullName evidence="1">Uncharacterized protein</fullName>
    </submittedName>
</protein>
<organism evidence="1 2">
    <name type="scientific">Planococcus massiliensis</name>
    <dbReference type="NCBI Taxonomy" id="1499687"/>
    <lineage>
        <taxon>Bacteria</taxon>
        <taxon>Bacillati</taxon>
        <taxon>Bacillota</taxon>
        <taxon>Bacilli</taxon>
        <taxon>Bacillales</taxon>
        <taxon>Caryophanaceae</taxon>
        <taxon>Planococcus</taxon>
    </lineage>
</organism>
<dbReference type="RefSeq" id="WP_199876613.1">
    <property type="nucleotide sequence ID" value="NZ_CCXS01000001.1"/>
</dbReference>
<dbReference type="Proteomes" id="UP000043699">
    <property type="component" value="Unassembled WGS sequence"/>
</dbReference>
<accession>A0A098ELG0</accession>
<dbReference type="STRING" id="1499687.BN1080_02098"/>
<keyword evidence="2" id="KW-1185">Reference proteome</keyword>
<reference evidence="1 2" key="1">
    <citation type="submission" date="2014-09" db="EMBL/GenBank/DDBJ databases">
        <authorList>
            <person name="Urmite Genomes Urmite Genomes"/>
        </authorList>
    </citation>
    <scope>NUCLEOTIDE SEQUENCE [LARGE SCALE GENOMIC DNA]</scope>
    <source>
        <strain evidence="1 2">ES2</strain>
    </source>
</reference>
<gene>
    <name evidence="1" type="ORF">BN1080_02098</name>
</gene>
<dbReference type="EMBL" id="CCXS01000001">
    <property type="protein sequence ID" value="CEG23154.1"/>
    <property type="molecule type" value="Genomic_DNA"/>
</dbReference>
<proteinExistence type="predicted"/>
<sequence length="58" mass="6640">MRSHYEKVIAAIPSWKPTYRIPHFGVNAIKHICGCDTAQAVEILDRLTYEGAVPKEKW</sequence>
<evidence type="ECO:0000313" key="1">
    <source>
        <dbReference type="EMBL" id="CEG23154.1"/>
    </source>
</evidence>
<evidence type="ECO:0000313" key="2">
    <source>
        <dbReference type="Proteomes" id="UP000043699"/>
    </source>
</evidence>